<keyword evidence="2 8" id="KW-0677">Repeat</keyword>
<dbReference type="PANTHER" id="PTHR43096:SF10">
    <property type="entry name" value="CHAPERONE PROTEIN DNAJ A6, CHLOROPLASTIC"/>
    <property type="match status" value="1"/>
</dbReference>
<name>A0A1W9S1X6_9BACT</name>
<dbReference type="GO" id="GO:0005524">
    <property type="term" value="F:ATP binding"/>
    <property type="evidence" value="ECO:0007669"/>
    <property type="project" value="InterPro"/>
</dbReference>
<evidence type="ECO:0000313" key="13">
    <source>
        <dbReference type="Proteomes" id="UP000192611"/>
    </source>
</evidence>
<gene>
    <name evidence="8" type="primary">dnaJ</name>
    <name evidence="12" type="ORF">B6D57_01990</name>
</gene>
<comment type="function">
    <text evidence="8">Participates actively in the response to hyperosmotic and heat shock by preventing the aggregation of stress-denatured proteins and by disaggregating proteins, also in an autonomous, DnaK-independent fashion. Unfolded proteins bind initially to DnaJ; upon interaction with the DnaJ-bound protein, DnaK hydrolyzes its bound ATP, resulting in the formation of a stable complex. GrpE releases ADP from DnaK; ATP binding to DnaK triggers the release of the substrate protein, thus completing the reaction cycle. Several rounds of ATP-dependent interactions between DnaJ, DnaK and GrpE are required for fully efficient folding. Also involved, together with DnaK and GrpE, in the DNA replication of plasmids through activation of initiation proteins.</text>
</comment>
<dbReference type="PRINTS" id="PR00625">
    <property type="entry name" value="JDOMAIN"/>
</dbReference>
<dbReference type="CDD" id="cd06257">
    <property type="entry name" value="DnaJ"/>
    <property type="match status" value="1"/>
</dbReference>
<comment type="domain">
    <text evidence="8">The J domain is necessary and sufficient to stimulate DnaK ATPase activity. Zinc center 1 plays an important role in the autonomous, DnaK-independent chaperone activity of DnaJ. Zinc center 2 is essential for interaction with DnaK and for DnaJ activity.</text>
</comment>
<dbReference type="InterPro" id="IPR036869">
    <property type="entry name" value="J_dom_sf"/>
</dbReference>
<dbReference type="InterPro" id="IPR001623">
    <property type="entry name" value="DnaJ_domain"/>
</dbReference>
<evidence type="ECO:0000256" key="8">
    <source>
        <dbReference type="HAMAP-Rule" id="MF_01152"/>
    </source>
</evidence>
<dbReference type="AlphaFoldDB" id="A0A1W9S1X6"/>
<dbReference type="Proteomes" id="UP000192611">
    <property type="component" value="Unassembled WGS sequence"/>
</dbReference>
<dbReference type="Pfam" id="PF00226">
    <property type="entry name" value="DnaJ"/>
    <property type="match status" value="1"/>
</dbReference>
<dbReference type="Gene3D" id="2.10.230.10">
    <property type="entry name" value="Heat shock protein DnaJ, cysteine-rich domain"/>
    <property type="match status" value="1"/>
</dbReference>
<dbReference type="GO" id="GO:0008270">
    <property type="term" value="F:zinc ion binding"/>
    <property type="evidence" value="ECO:0007669"/>
    <property type="project" value="UniProtKB-UniRule"/>
</dbReference>
<dbReference type="EMBL" id="NATQ01000027">
    <property type="protein sequence ID" value="OQX90804.1"/>
    <property type="molecule type" value="Genomic_DNA"/>
</dbReference>
<dbReference type="GO" id="GO:0051082">
    <property type="term" value="F:unfolded protein binding"/>
    <property type="evidence" value="ECO:0007669"/>
    <property type="project" value="UniProtKB-UniRule"/>
</dbReference>
<evidence type="ECO:0000256" key="3">
    <source>
        <dbReference type="ARBA" id="ARBA00022771"/>
    </source>
</evidence>
<feature type="repeat" description="CXXCXGXG motif" evidence="8">
    <location>
        <begin position="186"/>
        <end position="193"/>
    </location>
</feature>
<feature type="binding site" evidence="8">
    <location>
        <position position="186"/>
    </location>
    <ligand>
        <name>Zn(2+)</name>
        <dbReference type="ChEBI" id="CHEBI:29105"/>
        <label>2</label>
    </ligand>
</feature>
<dbReference type="InterPro" id="IPR036410">
    <property type="entry name" value="HSP_DnaJ_Cys-rich_dom_sf"/>
</dbReference>
<dbReference type="CDD" id="cd10747">
    <property type="entry name" value="DnaJ_C"/>
    <property type="match status" value="1"/>
</dbReference>
<dbReference type="CDD" id="cd10719">
    <property type="entry name" value="DnaJ_zf"/>
    <property type="match status" value="1"/>
</dbReference>
<keyword evidence="1 8" id="KW-0479">Metal-binding</keyword>
<dbReference type="FunFam" id="2.10.230.10:FF:000002">
    <property type="entry name" value="Molecular chaperone DnaJ"/>
    <property type="match status" value="1"/>
</dbReference>
<reference evidence="13" key="1">
    <citation type="submission" date="2017-03" db="EMBL/GenBank/DDBJ databases">
        <title>Novel pathways for hydrocarbon cycling and metabolic interdependencies in hydrothermal sediment communities.</title>
        <authorList>
            <person name="Dombrowski N."/>
            <person name="Seitz K."/>
            <person name="Teske A."/>
            <person name="Baker B."/>
        </authorList>
    </citation>
    <scope>NUCLEOTIDE SEQUENCE [LARGE SCALE GENOMIC DNA]</scope>
</reference>
<dbReference type="InterPro" id="IPR001305">
    <property type="entry name" value="HSP_DnaJ_Cys-rich_dom"/>
</dbReference>
<dbReference type="SUPFAM" id="SSF46565">
    <property type="entry name" value="Chaperone J-domain"/>
    <property type="match status" value="1"/>
</dbReference>
<dbReference type="PROSITE" id="PS50076">
    <property type="entry name" value="DNAJ_2"/>
    <property type="match status" value="1"/>
</dbReference>
<evidence type="ECO:0000259" key="11">
    <source>
        <dbReference type="PROSITE" id="PS51188"/>
    </source>
</evidence>
<dbReference type="Pfam" id="PF00684">
    <property type="entry name" value="DnaJ_CXXCXGXG"/>
    <property type="match status" value="1"/>
</dbReference>
<keyword evidence="8" id="KW-0346">Stress response</keyword>
<feature type="zinc finger region" description="CR-type" evidence="9">
    <location>
        <begin position="133"/>
        <end position="212"/>
    </location>
</feature>
<evidence type="ECO:0000256" key="9">
    <source>
        <dbReference type="PROSITE-ProRule" id="PRU00546"/>
    </source>
</evidence>
<feature type="binding site" evidence="8">
    <location>
        <position position="189"/>
    </location>
    <ligand>
        <name>Zn(2+)</name>
        <dbReference type="ChEBI" id="CHEBI:29105"/>
        <label>2</label>
    </ligand>
</feature>
<comment type="cofactor">
    <cofactor evidence="8">
        <name>Zn(2+)</name>
        <dbReference type="ChEBI" id="CHEBI:29105"/>
    </cofactor>
    <text evidence="8">Binds 2 Zn(2+) ions per monomer.</text>
</comment>
<dbReference type="GO" id="GO:0042026">
    <property type="term" value="P:protein refolding"/>
    <property type="evidence" value="ECO:0007669"/>
    <property type="project" value="TreeGrafter"/>
</dbReference>
<evidence type="ECO:0000256" key="7">
    <source>
        <dbReference type="ARBA" id="ARBA00067609"/>
    </source>
</evidence>
<comment type="caution">
    <text evidence="12">The sequence shown here is derived from an EMBL/GenBank/DDBJ whole genome shotgun (WGS) entry which is preliminary data.</text>
</comment>
<dbReference type="InterPro" id="IPR018253">
    <property type="entry name" value="DnaJ_domain_CS"/>
</dbReference>
<evidence type="ECO:0000256" key="4">
    <source>
        <dbReference type="ARBA" id="ARBA00022833"/>
    </source>
</evidence>
<feature type="repeat" description="CXXCXGXG motif" evidence="8">
    <location>
        <begin position="164"/>
        <end position="171"/>
    </location>
</feature>
<dbReference type="SUPFAM" id="SSF57938">
    <property type="entry name" value="DnaJ/Hsp40 cysteine-rich domain"/>
    <property type="match status" value="1"/>
</dbReference>
<keyword evidence="8" id="KW-0235">DNA replication</keyword>
<organism evidence="12 13">
    <name type="scientific">Candidatus Coatesbacteria bacterium 4484_99</name>
    <dbReference type="NCBI Taxonomy" id="1970774"/>
    <lineage>
        <taxon>Bacteria</taxon>
        <taxon>Candidatus Coatesiibacteriota</taxon>
    </lineage>
</organism>
<dbReference type="SUPFAM" id="SSF49493">
    <property type="entry name" value="HSP40/DnaJ peptide-binding domain"/>
    <property type="match status" value="2"/>
</dbReference>
<dbReference type="Pfam" id="PF01556">
    <property type="entry name" value="DnaJ_C"/>
    <property type="match status" value="1"/>
</dbReference>
<dbReference type="PROSITE" id="PS51188">
    <property type="entry name" value="ZF_CR"/>
    <property type="match status" value="1"/>
</dbReference>
<evidence type="ECO:0000256" key="6">
    <source>
        <dbReference type="ARBA" id="ARBA00061004"/>
    </source>
</evidence>
<dbReference type="PROSITE" id="PS00636">
    <property type="entry name" value="DNAJ_1"/>
    <property type="match status" value="1"/>
</dbReference>
<dbReference type="GO" id="GO:0031072">
    <property type="term" value="F:heat shock protein binding"/>
    <property type="evidence" value="ECO:0007669"/>
    <property type="project" value="InterPro"/>
</dbReference>
<dbReference type="Gene3D" id="1.10.287.110">
    <property type="entry name" value="DnaJ domain"/>
    <property type="match status" value="1"/>
</dbReference>
<dbReference type="GO" id="GO:0006260">
    <property type="term" value="P:DNA replication"/>
    <property type="evidence" value="ECO:0007669"/>
    <property type="project" value="UniProtKB-KW"/>
</dbReference>
<sequence length="355" mass="39768">MADEKDYYEILGVSPNATTEEIKRAYRNIAKKFHPDVNPEPEAEEFFKRASEAYQVLSDPHKRQVYDTYGINGLKQRGFAGFTSVDEIFSTFFDDVFSDLFGTRRRRRRKPGPESGEDLRYDLSISLEEAYSGKEFEITFDKMKICPDCNGYGSLEGKEAFTICTRCNGEGQVALSRGFFTVATTCDLCGGSGYILRNPCKKCGGVGRVRGKAKLKLDIPAGVDEGTRVKISGEGNAGIRGGPAGDLYIYIHLKPHNIFRREGDNLRSEIEITFPQAVLGDIIPFKTLNGNIEVKIPAGIQSNDTITIRGRGMKKLNNRGYGDLIIDVIIKTPKKISREEKKLYKRLKEISESNR</sequence>
<feature type="repeat" description="CXXCXGXG motif" evidence="8">
    <location>
        <begin position="146"/>
        <end position="153"/>
    </location>
</feature>
<dbReference type="SMART" id="SM00271">
    <property type="entry name" value="DnaJ"/>
    <property type="match status" value="1"/>
</dbReference>
<evidence type="ECO:0000259" key="10">
    <source>
        <dbReference type="PROSITE" id="PS50076"/>
    </source>
</evidence>
<comment type="similarity">
    <text evidence="6 8">Belongs to the DnaJ family.</text>
</comment>
<dbReference type="FunFam" id="2.60.260.20:FF:000005">
    <property type="entry name" value="Chaperone protein dnaJ 1, mitochondrial"/>
    <property type="match status" value="1"/>
</dbReference>
<protein>
    <recommendedName>
        <fullName evidence="7 8">Chaperone protein DnaJ</fullName>
    </recommendedName>
</protein>
<dbReference type="GO" id="GO:0009408">
    <property type="term" value="P:response to heat"/>
    <property type="evidence" value="ECO:0007669"/>
    <property type="project" value="InterPro"/>
</dbReference>
<comment type="subcellular location">
    <subcellularLocation>
        <location evidence="8">Cytoplasm</location>
    </subcellularLocation>
</comment>
<dbReference type="HAMAP" id="MF_01152">
    <property type="entry name" value="DnaJ"/>
    <property type="match status" value="1"/>
</dbReference>
<keyword evidence="5 8" id="KW-0143">Chaperone</keyword>
<dbReference type="NCBIfam" id="NF008035">
    <property type="entry name" value="PRK10767.1"/>
    <property type="match status" value="1"/>
</dbReference>
<keyword evidence="4 8" id="KW-0862">Zinc</keyword>
<evidence type="ECO:0000256" key="2">
    <source>
        <dbReference type="ARBA" id="ARBA00022737"/>
    </source>
</evidence>
<dbReference type="Gene3D" id="2.60.260.20">
    <property type="entry name" value="Urease metallochaperone UreE, N-terminal domain"/>
    <property type="match status" value="2"/>
</dbReference>
<feature type="domain" description="CR-type" evidence="11">
    <location>
        <begin position="133"/>
        <end position="212"/>
    </location>
</feature>
<feature type="binding site" evidence="8">
    <location>
        <position position="164"/>
    </location>
    <ligand>
        <name>Zn(2+)</name>
        <dbReference type="ChEBI" id="CHEBI:29105"/>
        <label>2</label>
    </ligand>
</feature>
<evidence type="ECO:0000256" key="1">
    <source>
        <dbReference type="ARBA" id="ARBA00022723"/>
    </source>
</evidence>
<dbReference type="NCBIfam" id="TIGR02349">
    <property type="entry name" value="DnaJ_bact"/>
    <property type="match status" value="1"/>
</dbReference>
<comment type="subunit">
    <text evidence="8">Homodimer.</text>
</comment>
<feature type="repeat" description="CXXCXGXG motif" evidence="8">
    <location>
        <begin position="200"/>
        <end position="207"/>
    </location>
</feature>
<evidence type="ECO:0000313" key="12">
    <source>
        <dbReference type="EMBL" id="OQX90804.1"/>
    </source>
</evidence>
<proteinExistence type="inferred from homology"/>
<dbReference type="GO" id="GO:0005737">
    <property type="term" value="C:cytoplasm"/>
    <property type="evidence" value="ECO:0007669"/>
    <property type="project" value="UniProtKB-SubCell"/>
</dbReference>
<dbReference type="PANTHER" id="PTHR43096">
    <property type="entry name" value="DNAJ HOMOLOG 1, MITOCHONDRIAL-RELATED"/>
    <property type="match status" value="1"/>
</dbReference>
<accession>A0A1W9S1X6</accession>
<feature type="binding site" evidence="8">
    <location>
        <position position="203"/>
    </location>
    <ligand>
        <name>Zn(2+)</name>
        <dbReference type="ChEBI" id="CHEBI:29105"/>
        <label>1</label>
    </ligand>
</feature>
<feature type="binding site" evidence="8">
    <location>
        <position position="146"/>
    </location>
    <ligand>
        <name>Zn(2+)</name>
        <dbReference type="ChEBI" id="CHEBI:29105"/>
        <label>1</label>
    </ligand>
</feature>
<keyword evidence="3 8" id="KW-0863">Zinc-finger</keyword>
<dbReference type="InterPro" id="IPR008971">
    <property type="entry name" value="HSP40/DnaJ_pept-bd"/>
</dbReference>
<dbReference type="InterPro" id="IPR012724">
    <property type="entry name" value="DnaJ"/>
</dbReference>
<evidence type="ECO:0000256" key="5">
    <source>
        <dbReference type="ARBA" id="ARBA00023186"/>
    </source>
</evidence>
<feature type="binding site" evidence="8">
    <location>
        <position position="167"/>
    </location>
    <ligand>
        <name>Zn(2+)</name>
        <dbReference type="ChEBI" id="CHEBI:29105"/>
        <label>2</label>
    </ligand>
</feature>
<dbReference type="InterPro" id="IPR002939">
    <property type="entry name" value="DnaJ_C"/>
</dbReference>
<feature type="binding site" evidence="8">
    <location>
        <position position="200"/>
    </location>
    <ligand>
        <name>Zn(2+)</name>
        <dbReference type="ChEBI" id="CHEBI:29105"/>
        <label>1</label>
    </ligand>
</feature>
<feature type="domain" description="J" evidence="10">
    <location>
        <begin position="6"/>
        <end position="70"/>
    </location>
</feature>
<feature type="binding site" evidence="8">
    <location>
        <position position="149"/>
    </location>
    <ligand>
        <name>Zn(2+)</name>
        <dbReference type="ChEBI" id="CHEBI:29105"/>
        <label>1</label>
    </ligand>
</feature>
<keyword evidence="8" id="KW-0963">Cytoplasm</keyword>